<organism evidence="1 2">
    <name type="scientific">Meiothermus granaticius NBRC 107808</name>
    <dbReference type="NCBI Taxonomy" id="1227551"/>
    <lineage>
        <taxon>Bacteria</taxon>
        <taxon>Thermotogati</taxon>
        <taxon>Deinococcota</taxon>
        <taxon>Deinococci</taxon>
        <taxon>Thermales</taxon>
        <taxon>Thermaceae</taxon>
        <taxon>Meiothermus</taxon>
    </lineage>
</organism>
<proteinExistence type="predicted"/>
<accession>A0A399FAL1</accession>
<dbReference type="Proteomes" id="UP000266178">
    <property type="component" value="Unassembled WGS sequence"/>
</dbReference>
<evidence type="ECO:0000313" key="2">
    <source>
        <dbReference type="Proteomes" id="UP000266178"/>
    </source>
</evidence>
<gene>
    <name evidence="1" type="ORF">Mgrana_00968</name>
</gene>
<protein>
    <submittedName>
        <fullName evidence="1">Uncharacterized protein</fullName>
    </submittedName>
</protein>
<reference evidence="1 2" key="1">
    <citation type="submission" date="2018-08" db="EMBL/GenBank/DDBJ databases">
        <title>Meiothermus granaticius genome AF-68 sequencing project.</title>
        <authorList>
            <person name="Da Costa M.S."/>
            <person name="Albuquerque L."/>
            <person name="Raposo P."/>
            <person name="Froufe H.J.C."/>
            <person name="Barroso C.S."/>
            <person name="Egas C."/>
        </authorList>
    </citation>
    <scope>NUCLEOTIDE SEQUENCE [LARGE SCALE GENOMIC DNA]</scope>
    <source>
        <strain evidence="1 2">AF-68</strain>
    </source>
</reference>
<sequence length="75" mass="8617">MATRGSPAEKTDEGLMDIPQGYWEELLEEMDTFKSLYRKAQALPPEKREKTQEALLSSLIHLLGHLRVIYDEAKV</sequence>
<evidence type="ECO:0000313" key="1">
    <source>
        <dbReference type="EMBL" id="RIH93170.1"/>
    </source>
</evidence>
<dbReference type="AlphaFoldDB" id="A0A399FAL1"/>
<dbReference type="EMBL" id="QWLB01000009">
    <property type="protein sequence ID" value="RIH93170.1"/>
    <property type="molecule type" value="Genomic_DNA"/>
</dbReference>
<keyword evidence="2" id="KW-1185">Reference proteome</keyword>
<comment type="caution">
    <text evidence="1">The sequence shown here is derived from an EMBL/GenBank/DDBJ whole genome shotgun (WGS) entry which is preliminary data.</text>
</comment>
<name>A0A399FAL1_9DEIN</name>